<reference evidence="1 2" key="1">
    <citation type="journal article" date="2016" name="Nat. Commun.">
        <title>Thousands of microbial genomes shed light on interconnected biogeochemical processes in an aquifer system.</title>
        <authorList>
            <person name="Anantharaman K."/>
            <person name="Brown C.T."/>
            <person name="Hug L.A."/>
            <person name="Sharon I."/>
            <person name="Castelle C.J."/>
            <person name="Probst A.J."/>
            <person name="Thomas B.C."/>
            <person name="Singh A."/>
            <person name="Wilkins M.J."/>
            <person name="Karaoz U."/>
            <person name="Brodie E.L."/>
            <person name="Williams K.H."/>
            <person name="Hubbard S.S."/>
            <person name="Banfield J.F."/>
        </authorList>
    </citation>
    <scope>NUCLEOTIDE SEQUENCE [LARGE SCALE GENOMIC DNA]</scope>
</reference>
<name>A0A1F5C7I0_9BACT</name>
<evidence type="ECO:0000313" key="2">
    <source>
        <dbReference type="Proteomes" id="UP000177947"/>
    </source>
</evidence>
<dbReference type="EMBL" id="MEYQ01000030">
    <property type="protein sequence ID" value="OGD38804.1"/>
    <property type="molecule type" value="Genomic_DNA"/>
</dbReference>
<organism evidence="1 2">
    <name type="scientific">Candidatus Azambacteria bacterium RIFCSPLOWO2_01_FULL_37_9</name>
    <dbReference type="NCBI Taxonomy" id="1797297"/>
    <lineage>
        <taxon>Bacteria</taxon>
        <taxon>Candidatus Azamiibacteriota</taxon>
    </lineage>
</organism>
<accession>A0A1F5C7I0</accession>
<protein>
    <recommendedName>
        <fullName evidence="3">Rubrerythrin diiron-binding domain-containing protein</fullName>
    </recommendedName>
</protein>
<gene>
    <name evidence="1" type="ORF">A2907_00595</name>
</gene>
<evidence type="ECO:0000313" key="1">
    <source>
        <dbReference type="EMBL" id="OGD38804.1"/>
    </source>
</evidence>
<dbReference type="AlphaFoldDB" id="A0A1F5C7I0"/>
<comment type="caution">
    <text evidence="1">The sequence shown here is derived from an EMBL/GenBank/DDBJ whole genome shotgun (WGS) entry which is preliminary data.</text>
</comment>
<sequence length="68" mass="8117">MKNHNYDLTKMFFAALDDSWRLEKYYIKDAESCSHCAEVFKKMKEDIDGHIEMLRGEIIKHAKEDSFD</sequence>
<proteinExistence type="predicted"/>
<evidence type="ECO:0008006" key="3">
    <source>
        <dbReference type="Google" id="ProtNLM"/>
    </source>
</evidence>
<dbReference type="Proteomes" id="UP000177947">
    <property type="component" value="Unassembled WGS sequence"/>
</dbReference>